<protein>
    <recommendedName>
        <fullName evidence="3">Transposase</fullName>
    </recommendedName>
</protein>
<dbReference type="Proteomes" id="UP001216907">
    <property type="component" value="Unassembled WGS sequence"/>
</dbReference>
<accession>A0ABT6FI55</accession>
<gene>
    <name evidence="1" type="ORF">PZE19_26245</name>
</gene>
<dbReference type="EMBL" id="JARRAG010000002">
    <property type="protein sequence ID" value="MDG3007278.1"/>
    <property type="molecule type" value="Genomic_DNA"/>
</dbReference>
<sequence>MIRVVLVDEPHGWRAYFCTDPQATVADVLTTIADRFSLEMAFRECKQVVGAGQQQVRFIRASVGAVHVCLWTYTLTEAWAWRRSEAELVDRTDSPWDEPTRRPSHADKRRAWRREILAGDIFALLRAGPIDAEIQAAAKLLRLAAWCSCDPGKGRIKNRPIFTFSLGQRFYIQL</sequence>
<evidence type="ECO:0008006" key="3">
    <source>
        <dbReference type="Google" id="ProtNLM"/>
    </source>
</evidence>
<keyword evidence="2" id="KW-1185">Reference proteome</keyword>
<comment type="caution">
    <text evidence="1">The sequence shown here is derived from an EMBL/GenBank/DDBJ whole genome shotgun (WGS) entry which is preliminary data.</text>
</comment>
<dbReference type="RefSeq" id="WP_277863563.1">
    <property type="nucleotide sequence ID" value="NZ_JARRAG010000002.1"/>
</dbReference>
<evidence type="ECO:0000313" key="2">
    <source>
        <dbReference type="Proteomes" id="UP001216907"/>
    </source>
</evidence>
<name>A0ABT6FI55_9BACT</name>
<evidence type="ECO:0000313" key="1">
    <source>
        <dbReference type="EMBL" id="MDG3007278.1"/>
    </source>
</evidence>
<reference evidence="1 2" key="1">
    <citation type="submission" date="2023-03" db="EMBL/GenBank/DDBJ databases">
        <title>Paludisphaera mucosa sp. nov. a novel planctomycete from northern fen.</title>
        <authorList>
            <person name="Ivanova A."/>
        </authorList>
    </citation>
    <scope>NUCLEOTIDE SEQUENCE [LARGE SCALE GENOMIC DNA]</scope>
    <source>
        <strain evidence="1 2">Pla2</strain>
    </source>
</reference>
<organism evidence="1 2">
    <name type="scientific">Paludisphaera mucosa</name>
    <dbReference type="NCBI Taxonomy" id="3030827"/>
    <lineage>
        <taxon>Bacteria</taxon>
        <taxon>Pseudomonadati</taxon>
        <taxon>Planctomycetota</taxon>
        <taxon>Planctomycetia</taxon>
        <taxon>Isosphaerales</taxon>
        <taxon>Isosphaeraceae</taxon>
        <taxon>Paludisphaera</taxon>
    </lineage>
</organism>
<proteinExistence type="predicted"/>